<dbReference type="EMBL" id="CP003273">
    <property type="protein sequence ID" value="AGL03724.1"/>
    <property type="molecule type" value="Genomic_DNA"/>
</dbReference>
<evidence type="ECO:0000313" key="1">
    <source>
        <dbReference type="EMBL" id="AGL03724.1"/>
    </source>
</evidence>
<organism evidence="1 2">
    <name type="scientific">Desulfoscipio gibsoniae DSM 7213</name>
    <dbReference type="NCBI Taxonomy" id="767817"/>
    <lineage>
        <taxon>Bacteria</taxon>
        <taxon>Bacillati</taxon>
        <taxon>Bacillota</taxon>
        <taxon>Clostridia</taxon>
        <taxon>Eubacteriales</taxon>
        <taxon>Desulfallaceae</taxon>
        <taxon>Desulfoscipio</taxon>
    </lineage>
</organism>
<name>R4KM10_9FIRM</name>
<reference evidence="1 2" key="1">
    <citation type="submission" date="2012-01" db="EMBL/GenBank/DDBJ databases">
        <title>Complete sequence of Desulfotomaculum gibsoniae DSM 7213.</title>
        <authorList>
            <consortium name="US DOE Joint Genome Institute"/>
            <person name="Lucas S."/>
            <person name="Han J."/>
            <person name="Lapidus A."/>
            <person name="Cheng J.-F."/>
            <person name="Goodwin L."/>
            <person name="Pitluck S."/>
            <person name="Peters L."/>
            <person name="Ovchinnikova G."/>
            <person name="Teshima H."/>
            <person name="Detter J.C."/>
            <person name="Han C."/>
            <person name="Tapia R."/>
            <person name="Land M."/>
            <person name="Hauser L."/>
            <person name="Kyrpides N."/>
            <person name="Ivanova N."/>
            <person name="Pagani I."/>
            <person name="Parshina S."/>
            <person name="Plugge C."/>
            <person name="Muyzer G."/>
            <person name="Kuever J."/>
            <person name="Ivanova A."/>
            <person name="Nazina T."/>
            <person name="Klenk H.-P."/>
            <person name="Brambilla E."/>
            <person name="Spring S."/>
            <person name="Stams A.F."/>
            <person name="Woyke T."/>
        </authorList>
    </citation>
    <scope>NUCLEOTIDE SEQUENCE [LARGE SCALE GENOMIC DNA]</scope>
    <source>
        <strain evidence="1 2">DSM 7213</strain>
    </source>
</reference>
<dbReference type="KEGG" id="dgi:Desgi_4496"/>
<dbReference type="HOGENOM" id="CLU_214804_0_0_9"/>
<protein>
    <submittedName>
        <fullName evidence="1">Uncharacterized protein</fullName>
    </submittedName>
</protein>
<dbReference type="eggNOG" id="ENOG5033DI6">
    <property type="taxonomic scope" value="Bacteria"/>
</dbReference>
<dbReference type="Proteomes" id="UP000013520">
    <property type="component" value="Chromosome"/>
</dbReference>
<evidence type="ECO:0000313" key="2">
    <source>
        <dbReference type="Proteomes" id="UP000013520"/>
    </source>
</evidence>
<dbReference type="RefSeq" id="WP_006524217.1">
    <property type="nucleotide sequence ID" value="NC_021184.1"/>
</dbReference>
<gene>
    <name evidence="1" type="ORF">Desgi_4496</name>
</gene>
<sequence length="51" mass="6096">MEPQEFIDRLYLALLEQGWTMGEIDSTDIIYYLKLLNRKRGTEKVYIDSIL</sequence>
<dbReference type="STRING" id="767817.Desgi_4496"/>
<keyword evidence="2" id="KW-1185">Reference proteome</keyword>
<proteinExistence type="predicted"/>
<accession>R4KM10</accession>
<dbReference type="AlphaFoldDB" id="R4KM10"/>